<dbReference type="SMART" id="SM00054">
    <property type="entry name" value="EFh"/>
    <property type="match status" value="2"/>
</dbReference>
<reference evidence="4" key="1">
    <citation type="submission" date="2021-02" db="EMBL/GenBank/DDBJ databases">
        <authorList>
            <person name="Nowell W R."/>
        </authorList>
    </citation>
    <scope>NUCLEOTIDE SEQUENCE</scope>
</reference>
<dbReference type="Gene3D" id="1.10.238.10">
    <property type="entry name" value="EF-hand"/>
    <property type="match status" value="1"/>
</dbReference>
<evidence type="ECO:0000313" key="3">
    <source>
        <dbReference type="EMBL" id="CAF1236469.1"/>
    </source>
</evidence>
<proteinExistence type="predicted"/>
<dbReference type="Proteomes" id="UP000682733">
    <property type="component" value="Unassembled WGS sequence"/>
</dbReference>
<evidence type="ECO:0000259" key="2">
    <source>
        <dbReference type="PROSITE" id="PS50222"/>
    </source>
</evidence>
<dbReference type="InterPro" id="IPR002048">
    <property type="entry name" value="EF_hand_dom"/>
</dbReference>
<dbReference type="PROSITE" id="PS00018">
    <property type="entry name" value="EF_HAND_1"/>
    <property type="match status" value="1"/>
</dbReference>
<dbReference type="InterPro" id="IPR018247">
    <property type="entry name" value="EF_Hand_1_Ca_BS"/>
</dbReference>
<dbReference type="GO" id="GO:0005509">
    <property type="term" value="F:calcium ion binding"/>
    <property type="evidence" value="ECO:0007669"/>
    <property type="project" value="InterPro"/>
</dbReference>
<dbReference type="InterPro" id="IPR011992">
    <property type="entry name" value="EF-hand-dom_pair"/>
</dbReference>
<dbReference type="EMBL" id="CAJNOK010015994">
    <property type="protein sequence ID" value="CAF1236469.1"/>
    <property type="molecule type" value="Genomic_DNA"/>
</dbReference>
<evidence type="ECO:0000313" key="5">
    <source>
        <dbReference type="Proteomes" id="UP000682733"/>
    </source>
</evidence>
<dbReference type="CDD" id="cd00051">
    <property type="entry name" value="EFh"/>
    <property type="match status" value="1"/>
</dbReference>
<dbReference type="Proteomes" id="UP000677228">
    <property type="component" value="Unassembled WGS sequence"/>
</dbReference>
<comment type="caution">
    <text evidence="4">The sequence shown here is derived from an EMBL/GenBank/DDBJ whole genome shotgun (WGS) entry which is preliminary data.</text>
</comment>
<dbReference type="AlphaFoldDB" id="A0A8S2PDY4"/>
<keyword evidence="1" id="KW-0106">Calcium</keyword>
<accession>A0A8S2PDY4</accession>
<dbReference type="EMBL" id="CAJOBA010037548">
    <property type="protein sequence ID" value="CAF4044183.1"/>
    <property type="molecule type" value="Genomic_DNA"/>
</dbReference>
<gene>
    <name evidence="3" type="ORF">OVA965_LOCUS25615</name>
    <name evidence="4" type="ORF">TMI583_LOCUS26351</name>
</gene>
<evidence type="ECO:0000313" key="4">
    <source>
        <dbReference type="EMBL" id="CAF4044183.1"/>
    </source>
</evidence>
<feature type="domain" description="EF-hand" evidence="2">
    <location>
        <begin position="57"/>
        <end position="92"/>
    </location>
</feature>
<organism evidence="4 5">
    <name type="scientific">Didymodactylos carnosus</name>
    <dbReference type="NCBI Taxonomy" id="1234261"/>
    <lineage>
        <taxon>Eukaryota</taxon>
        <taxon>Metazoa</taxon>
        <taxon>Spiralia</taxon>
        <taxon>Gnathifera</taxon>
        <taxon>Rotifera</taxon>
        <taxon>Eurotatoria</taxon>
        <taxon>Bdelloidea</taxon>
        <taxon>Philodinida</taxon>
        <taxon>Philodinidae</taxon>
        <taxon>Didymodactylos</taxon>
    </lineage>
</organism>
<sequence length="117" mass="13558">MPRIGKTMASYGETKTYGLTEDKFYQHQAEFRLLDLNNNGFINVLELKDYLKRNGVTAKDEDITHFLKFDTNKDGAVSFDEYMQMMGGFYIREKCDSIFLPHTRAVLQTTTAFHANK</sequence>
<dbReference type="Pfam" id="PF13499">
    <property type="entry name" value="EF-hand_7"/>
    <property type="match status" value="1"/>
</dbReference>
<name>A0A8S2PDY4_9BILA</name>
<protein>
    <recommendedName>
        <fullName evidence="2">EF-hand domain-containing protein</fullName>
    </recommendedName>
</protein>
<dbReference type="SUPFAM" id="SSF47473">
    <property type="entry name" value="EF-hand"/>
    <property type="match status" value="1"/>
</dbReference>
<dbReference type="PROSITE" id="PS50222">
    <property type="entry name" value="EF_HAND_2"/>
    <property type="match status" value="1"/>
</dbReference>
<evidence type="ECO:0000256" key="1">
    <source>
        <dbReference type="ARBA" id="ARBA00022837"/>
    </source>
</evidence>